<proteinExistence type="predicted"/>
<dbReference type="EMBL" id="KB020835">
    <property type="protein sequence ID" value="ELA29714.1"/>
    <property type="molecule type" value="Genomic_DNA"/>
</dbReference>
<feature type="coiled-coil region" evidence="1">
    <location>
        <begin position="60"/>
        <end position="87"/>
    </location>
</feature>
<protein>
    <submittedName>
        <fullName evidence="3">Uncharacterized protein</fullName>
    </submittedName>
</protein>
<evidence type="ECO:0000256" key="1">
    <source>
        <dbReference type="SAM" id="Coils"/>
    </source>
</evidence>
<name>L2FTG1_COLFN</name>
<feature type="region of interest" description="Disordered" evidence="2">
    <location>
        <begin position="23"/>
        <end position="58"/>
    </location>
</feature>
<evidence type="ECO:0000313" key="3">
    <source>
        <dbReference type="EMBL" id="ELA29714.1"/>
    </source>
</evidence>
<gene>
    <name evidence="3" type="ORF">CGGC5_9888</name>
</gene>
<accession>L2FTG1</accession>
<organism evidence="3">
    <name type="scientific">Colletotrichum fructicola (strain Nara gc5)</name>
    <name type="common">Anthracnose fungus</name>
    <name type="synonym">Colletotrichum gloeosporioides (strain Nara gc5)</name>
    <dbReference type="NCBI Taxonomy" id="1213859"/>
    <lineage>
        <taxon>Eukaryota</taxon>
        <taxon>Fungi</taxon>
        <taxon>Dikarya</taxon>
        <taxon>Ascomycota</taxon>
        <taxon>Pezizomycotina</taxon>
        <taxon>Sordariomycetes</taxon>
        <taxon>Hypocreomycetidae</taxon>
        <taxon>Glomerellales</taxon>
        <taxon>Glomerellaceae</taxon>
        <taxon>Colletotrichum</taxon>
        <taxon>Colletotrichum gloeosporioides species complex</taxon>
    </lineage>
</organism>
<evidence type="ECO:0000256" key="2">
    <source>
        <dbReference type="SAM" id="MobiDB-lite"/>
    </source>
</evidence>
<sequence>MEKDLAQKVEELDKVRLDQRTEELENAPLGRGRGRCGGGRGRGHGRWGQRGGSSTGEQTAQRLIEEIDEISRNVEKLRVEADAEYARELVAEEERKAAGW</sequence>
<reference evidence="3" key="1">
    <citation type="submission" date="2012-08" db="EMBL/GenBank/DDBJ databases">
        <title>Genome analysis of Colletotrichum orbiculare and Colletotrichum fructicola.</title>
        <authorList>
            <person name="Gan P.H.P."/>
            <person name="Ikeda K."/>
            <person name="Irieda H."/>
            <person name="Narusaka M."/>
            <person name="O'Connell R.J."/>
            <person name="Narusaka Y."/>
            <person name="Takano Y."/>
            <person name="Kubo Y."/>
            <person name="Shirasu K."/>
        </authorList>
    </citation>
    <scope>NUCLEOTIDE SEQUENCE</scope>
    <source>
        <strain evidence="3">Nara gc5</strain>
    </source>
</reference>
<dbReference type="AlphaFoldDB" id="L2FTG1"/>
<keyword evidence="1" id="KW-0175">Coiled coil</keyword>
<dbReference type="HOGENOM" id="CLU_2305893_0_0_1"/>